<comment type="caution">
    <text evidence="8">The sequence shown here is derived from an EMBL/GenBank/DDBJ whole genome shotgun (WGS) entry which is preliminary data.</text>
</comment>
<keyword evidence="3" id="KW-1003">Cell membrane</keyword>
<evidence type="ECO:0000256" key="5">
    <source>
        <dbReference type="ARBA" id="ARBA00022989"/>
    </source>
</evidence>
<keyword evidence="4 7" id="KW-0812">Transmembrane</keyword>
<dbReference type="AlphaFoldDB" id="A0A0H0XTP8"/>
<feature type="transmembrane region" description="Helical" evidence="7">
    <location>
        <begin position="76"/>
        <end position="97"/>
    </location>
</feature>
<protein>
    <recommendedName>
        <fullName evidence="10">Polysaccharide biosynthesis protein</fullName>
    </recommendedName>
</protein>
<evidence type="ECO:0000256" key="7">
    <source>
        <dbReference type="SAM" id="Phobius"/>
    </source>
</evidence>
<feature type="transmembrane region" description="Helical" evidence="7">
    <location>
        <begin position="288"/>
        <end position="312"/>
    </location>
</feature>
<evidence type="ECO:0000313" key="8">
    <source>
        <dbReference type="EMBL" id="KLI65302.1"/>
    </source>
</evidence>
<keyword evidence="9" id="KW-1185">Reference proteome</keyword>
<dbReference type="Pfam" id="PF13440">
    <property type="entry name" value="Polysacc_synt_3"/>
    <property type="match status" value="1"/>
</dbReference>
<feature type="transmembrane region" description="Helical" evidence="7">
    <location>
        <begin position="410"/>
        <end position="432"/>
    </location>
</feature>
<dbReference type="EMBL" id="LBHU01000001">
    <property type="protein sequence ID" value="KLI65302.1"/>
    <property type="molecule type" value="Genomic_DNA"/>
</dbReference>
<feature type="transmembrane region" description="Helical" evidence="7">
    <location>
        <begin position="240"/>
        <end position="267"/>
    </location>
</feature>
<gene>
    <name evidence="8" type="ORF">AAV99_06155</name>
</gene>
<feature type="transmembrane region" description="Helical" evidence="7">
    <location>
        <begin position="109"/>
        <end position="131"/>
    </location>
</feature>
<evidence type="ECO:0000256" key="3">
    <source>
        <dbReference type="ARBA" id="ARBA00022475"/>
    </source>
</evidence>
<dbReference type="PANTHER" id="PTHR30250:SF10">
    <property type="entry name" value="LIPOPOLYSACCHARIDE BIOSYNTHESIS PROTEIN WZXC"/>
    <property type="match status" value="1"/>
</dbReference>
<evidence type="ECO:0000256" key="4">
    <source>
        <dbReference type="ARBA" id="ARBA00022692"/>
    </source>
</evidence>
<feature type="transmembrane region" description="Helical" evidence="7">
    <location>
        <begin position="351"/>
        <end position="372"/>
    </location>
</feature>
<organism evidence="8 9">
    <name type="scientific">Aurantiacibacter marinus</name>
    <dbReference type="NCBI Taxonomy" id="874156"/>
    <lineage>
        <taxon>Bacteria</taxon>
        <taxon>Pseudomonadati</taxon>
        <taxon>Pseudomonadota</taxon>
        <taxon>Alphaproteobacteria</taxon>
        <taxon>Sphingomonadales</taxon>
        <taxon>Erythrobacteraceae</taxon>
        <taxon>Aurantiacibacter</taxon>
    </lineage>
</organism>
<feature type="transmembrane region" description="Helical" evidence="7">
    <location>
        <begin position="318"/>
        <end position="339"/>
    </location>
</feature>
<sequence>MTVRGAALLAMASQVCAFTIQFTASVILARYFIDPEELGLFTIAFSFIALLAVLQEFGITRFITGEKDLDDDCIRTAFTVSLLISWGVAIGCVALAWPVSAFYELPDLLPLMLVIAASYFFVPLAIVPMALAHRKLDFVSNTMTENGVVLANAVVALVLAWKGYGALALAWGAFAQQVARMVISQWRVGFILPFPPRLEGALPILHFGGFATILSALYQASARLPELLIGRLLDTAALGLFARAFGLAAQLRLLVSGALGTVFYPAFRQLRDEGEALGPHYERVTASYCAITWPAMAGLAACATPIISMLYGERWMGAAVPLEWIAISQILFIALPLHTDLPILLHNKRGLLWRSGWDMIASVMLLMVGAWFSLEAAAASRVAHGLVFIAIFAPFLARTIGFNWRAMGRIWLLSALATGVAVLPMWLSYLYWAPAAEAGFGQVLAGALTGIALWIICLRQTRHRAYIEIHGYACSALDRLGWCRHMPSPL</sequence>
<keyword evidence="6 7" id="KW-0472">Membrane</keyword>
<proteinExistence type="inferred from homology"/>
<comment type="subcellular location">
    <subcellularLocation>
        <location evidence="1">Cell membrane</location>
        <topology evidence="1">Multi-pass membrane protein</topology>
    </subcellularLocation>
</comment>
<feature type="transmembrane region" description="Helical" evidence="7">
    <location>
        <begin position="41"/>
        <end position="64"/>
    </location>
</feature>
<accession>A0A0H0XTP8</accession>
<dbReference type="InterPro" id="IPR050833">
    <property type="entry name" value="Poly_Biosynth_Transport"/>
</dbReference>
<name>A0A0H0XTP8_9SPHN</name>
<dbReference type="PATRIC" id="fig|874156.12.peg.1275"/>
<reference evidence="8 9" key="1">
    <citation type="submission" date="2015-04" db="EMBL/GenBank/DDBJ databases">
        <title>The draft genome sequence of Erythrobacter marinus HWDM-33.</title>
        <authorList>
            <person name="Zhuang L."/>
            <person name="Liu Y."/>
            <person name="Shao Z."/>
        </authorList>
    </citation>
    <scope>NUCLEOTIDE SEQUENCE [LARGE SCALE GENOMIC DNA]</scope>
    <source>
        <strain evidence="8 9">HWDM-33</strain>
    </source>
</reference>
<comment type="similarity">
    <text evidence="2">Belongs to the polysaccharide synthase family.</text>
</comment>
<feature type="transmembrane region" description="Helical" evidence="7">
    <location>
        <begin position="378"/>
        <end position="398"/>
    </location>
</feature>
<evidence type="ECO:0000256" key="1">
    <source>
        <dbReference type="ARBA" id="ARBA00004651"/>
    </source>
</evidence>
<evidence type="ECO:0000256" key="2">
    <source>
        <dbReference type="ARBA" id="ARBA00007430"/>
    </source>
</evidence>
<evidence type="ECO:0008006" key="10">
    <source>
        <dbReference type="Google" id="ProtNLM"/>
    </source>
</evidence>
<dbReference type="Proteomes" id="UP000053455">
    <property type="component" value="Unassembled WGS sequence"/>
</dbReference>
<dbReference type="PANTHER" id="PTHR30250">
    <property type="entry name" value="PST FAMILY PREDICTED COLANIC ACID TRANSPORTER"/>
    <property type="match status" value="1"/>
</dbReference>
<feature type="transmembrane region" description="Helical" evidence="7">
    <location>
        <begin position="438"/>
        <end position="458"/>
    </location>
</feature>
<evidence type="ECO:0000256" key="6">
    <source>
        <dbReference type="ARBA" id="ARBA00023136"/>
    </source>
</evidence>
<keyword evidence="5 7" id="KW-1133">Transmembrane helix</keyword>
<dbReference type="STRING" id="874156.GCA_001021555_00040"/>
<dbReference type="GO" id="GO:0005886">
    <property type="term" value="C:plasma membrane"/>
    <property type="evidence" value="ECO:0007669"/>
    <property type="project" value="UniProtKB-SubCell"/>
</dbReference>
<evidence type="ECO:0000313" key="9">
    <source>
        <dbReference type="Proteomes" id="UP000053455"/>
    </source>
</evidence>